<dbReference type="PANTHER" id="PTHR11214">
    <property type="entry name" value="BETA-1,3-N-ACETYLGLUCOSAMINYLTRANSFERASE"/>
    <property type="match status" value="1"/>
</dbReference>
<evidence type="ECO:0000256" key="3">
    <source>
        <dbReference type="ARBA" id="ARBA00022676"/>
    </source>
</evidence>
<proteinExistence type="inferred from homology"/>
<reference evidence="11" key="2">
    <citation type="submission" date="2014-06" db="EMBL/GenBank/DDBJ databases">
        <authorList>
            <person name="Aslett M."/>
        </authorList>
    </citation>
    <scope>NUCLEOTIDE SEQUENCE</scope>
</reference>
<reference evidence="13" key="3">
    <citation type="submission" date="2020-10" db="UniProtKB">
        <authorList>
            <consortium name="WormBaseParasite"/>
        </authorList>
    </citation>
    <scope>IDENTIFICATION</scope>
</reference>
<evidence type="ECO:0000256" key="6">
    <source>
        <dbReference type="ARBA" id="ARBA00022968"/>
    </source>
</evidence>
<dbReference type="GO" id="GO:0000139">
    <property type="term" value="C:Golgi membrane"/>
    <property type="evidence" value="ECO:0007669"/>
    <property type="project" value="UniProtKB-SubCell"/>
</dbReference>
<reference evidence="11 12" key="1">
    <citation type="journal article" date="2013" name="Nature">
        <title>The genomes of four tapeworm species reveal adaptations to parasitism.</title>
        <authorList>
            <person name="Tsai I.J."/>
            <person name="Zarowiecki M."/>
            <person name="Holroyd N."/>
            <person name="Garciarrubio A."/>
            <person name="Sanchez-Flores A."/>
            <person name="Brooks K.L."/>
            <person name="Tracey A."/>
            <person name="Bobes R.J."/>
            <person name="Fragoso G."/>
            <person name="Sciutto E."/>
            <person name="Aslett M."/>
            <person name="Beasley H."/>
            <person name="Bennett H.M."/>
            <person name="Cai J."/>
            <person name="Camicia F."/>
            <person name="Clark R."/>
            <person name="Cucher M."/>
            <person name="De Silva N."/>
            <person name="Day T.A."/>
            <person name="Deplazes P."/>
            <person name="Estrada K."/>
            <person name="Fernandez C."/>
            <person name="Holland P.W."/>
            <person name="Hou J."/>
            <person name="Hu S."/>
            <person name="Huckvale T."/>
            <person name="Hung S.S."/>
            <person name="Kamenetzky L."/>
            <person name="Keane J.A."/>
            <person name="Kiss F."/>
            <person name="Koziol U."/>
            <person name="Lambert O."/>
            <person name="Liu K."/>
            <person name="Luo X."/>
            <person name="Luo Y."/>
            <person name="Macchiaroli N."/>
            <person name="Nichol S."/>
            <person name="Paps J."/>
            <person name="Parkinson J."/>
            <person name="Pouchkina-Stantcheva N."/>
            <person name="Riddiford N."/>
            <person name="Rosenzvit M."/>
            <person name="Salinas G."/>
            <person name="Wasmuth J.D."/>
            <person name="Zamanian M."/>
            <person name="Zheng Y."/>
            <person name="Cai X."/>
            <person name="Soberon X."/>
            <person name="Olson P.D."/>
            <person name="Laclette J.P."/>
            <person name="Brehm K."/>
            <person name="Berriman M."/>
            <person name="Garciarrubio A."/>
            <person name="Bobes R.J."/>
            <person name="Fragoso G."/>
            <person name="Sanchez-Flores A."/>
            <person name="Estrada K."/>
            <person name="Cevallos M.A."/>
            <person name="Morett E."/>
            <person name="Gonzalez V."/>
            <person name="Portillo T."/>
            <person name="Ochoa-Leyva A."/>
            <person name="Jose M.V."/>
            <person name="Sciutto E."/>
            <person name="Landa A."/>
            <person name="Jimenez L."/>
            <person name="Valdes V."/>
            <person name="Carrero J.C."/>
            <person name="Larralde C."/>
            <person name="Morales-Montor J."/>
            <person name="Limon-Lason J."/>
            <person name="Soberon X."/>
            <person name="Laclette J.P."/>
        </authorList>
    </citation>
    <scope>NUCLEOTIDE SEQUENCE [LARGE SCALE GENOMIC DNA]</scope>
</reference>
<accession>A0A068WXS3</accession>
<organism evidence="11">
    <name type="scientific">Echinococcus granulosus</name>
    <name type="common">Hydatid tapeworm</name>
    <dbReference type="NCBI Taxonomy" id="6210"/>
    <lineage>
        <taxon>Eukaryota</taxon>
        <taxon>Metazoa</taxon>
        <taxon>Spiralia</taxon>
        <taxon>Lophotrochozoa</taxon>
        <taxon>Platyhelminthes</taxon>
        <taxon>Cestoda</taxon>
        <taxon>Eucestoda</taxon>
        <taxon>Cyclophyllidea</taxon>
        <taxon>Taeniidae</taxon>
        <taxon>Echinococcus</taxon>
        <taxon>Echinococcus granulosus group</taxon>
    </lineage>
</organism>
<keyword evidence="7" id="KW-1133">Transmembrane helix</keyword>
<protein>
    <recommendedName>
        <fullName evidence="10">Hexosyltransferase</fullName>
        <ecNumber evidence="10">2.4.1.-</ecNumber>
    </recommendedName>
</protein>
<evidence type="ECO:0000313" key="13">
    <source>
        <dbReference type="WBParaSite" id="EgrG_000370800"/>
    </source>
</evidence>
<keyword evidence="9" id="KW-0472">Membrane</keyword>
<gene>
    <name evidence="11" type="ORF">EgrG_000370800</name>
</gene>
<evidence type="ECO:0000256" key="9">
    <source>
        <dbReference type="ARBA" id="ARBA00023136"/>
    </source>
</evidence>
<dbReference type="AlphaFoldDB" id="A0A068WXS3"/>
<evidence type="ECO:0000256" key="4">
    <source>
        <dbReference type="ARBA" id="ARBA00022679"/>
    </source>
</evidence>
<name>A0A068WXS3_ECHGR</name>
<keyword evidence="5" id="KW-0812">Transmembrane</keyword>
<sequence length="458" mass="53422">MRCSTLALKAAKWKCALSIITWVCVVYLLKAYAVNFNTVTADVWMNLINSHGTYCKWNENILWSPDGQYVLHLCYENLDNKHDLMTAIPTIEESKIRKNGSSRHLRFEELASIPDAEWLANFDRNVYQLYPQSIPIRDTLQALMNDKPILQAPIFNPRIRFLKVPSSICSPLTAARVTDGIIFGSSHPNVVIIYKSAVYNFKERNQIRKLYYLSYTDVNIHLIFSIGLPRTSLGNVFQRDGFNVTLQSKAGQRLLEHSRFPSRAKTQLIREMHKYNDLLVGDYEDSYFNLTLKQFHSFQWAARFCRPYKPTFVFLDDDFAVNTDKLVNFVRNKTPEQLESLNYGYKMNVNPVVRYPSEYPQWALSKREIPWPMHAPQYYGMYSLWSYRHVHDIALAMHFTKPLVLEDTWLGLVQHKLNLTFAKLIGMFSHNSLMSKQVRCSNIFFALISDLRLRHCIS</sequence>
<keyword evidence="6" id="KW-0735">Signal-anchor</keyword>
<dbReference type="Pfam" id="PF01762">
    <property type="entry name" value="Galactosyl_T"/>
    <property type="match status" value="1"/>
</dbReference>
<evidence type="ECO:0000256" key="7">
    <source>
        <dbReference type="ARBA" id="ARBA00022989"/>
    </source>
</evidence>
<evidence type="ECO:0000313" key="11">
    <source>
        <dbReference type="EMBL" id="CDS24928.1"/>
    </source>
</evidence>
<evidence type="ECO:0000256" key="10">
    <source>
        <dbReference type="RuleBase" id="RU363063"/>
    </source>
</evidence>
<dbReference type="Proteomes" id="UP000492820">
    <property type="component" value="Unassembled WGS sequence"/>
</dbReference>
<evidence type="ECO:0000256" key="5">
    <source>
        <dbReference type="ARBA" id="ARBA00022692"/>
    </source>
</evidence>
<keyword evidence="4 11" id="KW-0808">Transferase</keyword>
<evidence type="ECO:0000256" key="8">
    <source>
        <dbReference type="ARBA" id="ARBA00023034"/>
    </source>
</evidence>
<dbReference type="GO" id="GO:0016758">
    <property type="term" value="F:hexosyltransferase activity"/>
    <property type="evidence" value="ECO:0007669"/>
    <property type="project" value="InterPro"/>
</dbReference>
<keyword evidence="3 10" id="KW-0328">Glycosyltransferase</keyword>
<keyword evidence="8 10" id="KW-0333">Golgi apparatus</keyword>
<evidence type="ECO:0000256" key="1">
    <source>
        <dbReference type="ARBA" id="ARBA00004323"/>
    </source>
</evidence>
<evidence type="ECO:0000313" key="12">
    <source>
        <dbReference type="Proteomes" id="UP000492820"/>
    </source>
</evidence>
<dbReference type="PANTHER" id="PTHR11214:SF314">
    <property type="entry name" value="HEXOSYLTRANSFERASE"/>
    <property type="match status" value="1"/>
</dbReference>
<evidence type="ECO:0000256" key="2">
    <source>
        <dbReference type="ARBA" id="ARBA00008661"/>
    </source>
</evidence>
<dbReference type="OrthoDB" id="6047661at2759"/>
<comment type="similarity">
    <text evidence="2 10">Belongs to the glycosyltransferase 31 family.</text>
</comment>
<dbReference type="EC" id="2.4.1.-" evidence="10"/>
<dbReference type="EMBL" id="LK028646">
    <property type="protein sequence ID" value="CDS24928.1"/>
    <property type="molecule type" value="Genomic_DNA"/>
</dbReference>
<dbReference type="WBParaSite" id="EgrG_000370800">
    <property type="protein sequence ID" value="EgrG_000370800"/>
    <property type="gene ID" value="EgrG_000370800"/>
</dbReference>
<dbReference type="InterPro" id="IPR002659">
    <property type="entry name" value="Glyco_trans_31"/>
</dbReference>
<comment type="subcellular location">
    <subcellularLocation>
        <location evidence="1 10">Golgi apparatus membrane</location>
        <topology evidence="1 10">Single-pass type II membrane protein</topology>
    </subcellularLocation>
</comment>
<dbReference type="GO" id="GO:0006493">
    <property type="term" value="P:protein O-linked glycosylation"/>
    <property type="evidence" value="ECO:0007669"/>
    <property type="project" value="TreeGrafter"/>
</dbReference>